<dbReference type="Proteomes" id="UP000494363">
    <property type="component" value="Unassembled WGS sequence"/>
</dbReference>
<keyword evidence="2" id="KW-1185">Reference proteome</keyword>
<organism evidence="1 2">
    <name type="scientific">Paraburkholderia humisilvae</name>
    <dbReference type="NCBI Taxonomy" id="627669"/>
    <lineage>
        <taxon>Bacteria</taxon>
        <taxon>Pseudomonadati</taxon>
        <taxon>Pseudomonadota</taxon>
        <taxon>Betaproteobacteria</taxon>
        <taxon>Burkholderiales</taxon>
        <taxon>Burkholderiaceae</taxon>
        <taxon>Paraburkholderia</taxon>
    </lineage>
</organism>
<reference evidence="1 2" key="1">
    <citation type="submission" date="2020-04" db="EMBL/GenBank/DDBJ databases">
        <authorList>
            <person name="De Canck E."/>
        </authorList>
    </citation>
    <scope>NUCLEOTIDE SEQUENCE [LARGE SCALE GENOMIC DNA]</scope>
    <source>
        <strain evidence="1 2">LMG 29542</strain>
    </source>
</reference>
<proteinExistence type="predicted"/>
<accession>A0A6J5FDH9</accession>
<sequence>MRLRGTASGRRSTGLCCAPWKRGIVEQISCSHVQRILQAGDMRPHRVQQWLHSPNPAFREKGQCDLQTVPEAPPGNAVVLSIDEKTGIQAIERRHPGRAPAPGRLHLRGFEYIRHGTQALIAARDEHTAEASADCRERRTQNDLAAFMVRVALAYPASRVSNSWRPALNEQA</sequence>
<name>A0A6J5FDH9_9BURK</name>
<dbReference type="AlphaFoldDB" id="A0A6J5FDH9"/>
<protein>
    <submittedName>
        <fullName evidence="1">Uncharacterized protein</fullName>
    </submittedName>
</protein>
<gene>
    <name evidence="1" type="ORF">LMG29542_08718</name>
</gene>
<dbReference type="EMBL" id="CADIKH010000428">
    <property type="protein sequence ID" value="CAB3775336.1"/>
    <property type="molecule type" value="Genomic_DNA"/>
</dbReference>
<evidence type="ECO:0000313" key="1">
    <source>
        <dbReference type="EMBL" id="CAB3775336.1"/>
    </source>
</evidence>
<evidence type="ECO:0000313" key="2">
    <source>
        <dbReference type="Proteomes" id="UP000494363"/>
    </source>
</evidence>